<gene>
    <name evidence="1" type="ORF">NTJ_15410</name>
</gene>
<accession>A0ABN7BFE8</accession>
<keyword evidence="2" id="KW-1185">Reference proteome</keyword>
<proteinExistence type="predicted"/>
<organism evidence="1 2">
    <name type="scientific">Nesidiocoris tenuis</name>
    <dbReference type="NCBI Taxonomy" id="355587"/>
    <lineage>
        <taxon>Eukaryota</taxon>
        <taxon>Metazoa</taxon>
        <taxon>Ecdysozoa</taxon>
        <taxon>Arthropoda</taxon>
        <taxon>Hexapoda</taxon>
        <taxon>Insecta</taxon>
        <taxon>Pterygota</taxon>
        <taxon>Neoptera</taxon>
        <taxon>Paraneoptera</taxon>
        <taxon>Hemiptera</taxon>
        <taxon>Heteroptera</taxon>
        <taxon>Panheteroptera</taxon>
        <taxon>Cimicomorpha</taxon>
        <taxon>Miridae</taxon>
        <taxon>Dicyphina</taxon>
        <taxon>Nesidiocoris</taxon>
    </lineage>
</organism>
<name>A0ABN7BFE8_9HEMI</name>
<protein>
    <submittedName>
        <fullName evidence="1">Uncharacterized protein</fullName>
    </submittedName>
</protein>
<dbReference type="Proteomes" id="UP001307889">
    <property type="component" value="Chromosome 14"/>
</dbReference>
<evidence type="ECO:0000313" key="1">
    <source>
        <dbReference type="EMBL" id="BET02590.1"/>
    </source>
</evidence>
<evidence type="ECO:0000313" key="2">
    <source>
        <dbReference type="Proteomes" id="UP001307889"/>
    </source>
</evidence>
<dbReference type="EMBL" id="AP028922">
    <property type="protein sequence ID" value="BET02590.1"/>
    <property type="molecule type" value="Genomic_DNA"/>
</dbReference>
<reference evidence="1 2" key="1">
    <citation type="submission" date="2023-09" db="EMBL/GenBank/DDBJ databases">
        <title>Nesidiocoris tenuis whole genome shotgun sequence.</title>
        <authorList>
            <person name="Shibata T."/>
            <person name="Shimoda M."/>
            <person name="Kobayashi T."/>
            <person name="Uehara T."/>
        </authorList>
    </citation>
    <scope>NUCLEOTIDE SEQUENCE [LARGE SCALE GENOMIC DNA]</scope>
    <source>
        <strain evidence="1 2">Japan</strain>
    </source>
</reference>
<sequence>MAAPPDESDILQQLKATDCHFNWGLENVGEWMTKPQTYLQKSIHQYNKPETRPLNRKFCTSLHIIYLMHKSNMDGELLMLENAERALNLIAGVHGPPPAEKLPSPDSHLYKCSAEEFFTECCTIDDEQLENAEDESQDDEVVDDCVLDDLADRLVGATHVLRALQAHVMRERGAPVEEIARTLSDIVPVDKMDIRQRGYLREMHASLLYRLDDDGDFCAIVEMLRLALDQDPDDWLVASRYISLVGKKRRCERRFETTLSDVEEIAQILQRFKDVDMPVLFSTNLKFYELEVLYEYLQSSKGPVPRHLTDYRDDLCEELLQLVKGGKLAQCAFIYSRNPKNRRQACEFVELALTQTESTYVLAKAANVFRVANKLERALECATRASEEAIGSCWQVLELKVALGHSFDAEQFFQDLFKRFPKESLEIHLHAFDYYVSNTDDFSTALGHYLEILERTGGGELPARLEHSYWAWSRKRDCNTVELAYRIARYFLDEDRGQQLSEEGLASGRIIVSIVDSMPDVKSRFSATRSDNLDAIIYQLSGYSRKTAEPPKGRPQMNSWWYSKNRYQVDNTNWRKK</sequence>